<keyword evidence="4" id="KW-1185">Reference proteome</keyword>
<feature type="transmembrane region" description="Helical" evidence="1">
    <location>
        <begin position="351"/>
        <end position="374"/>
    </location>
</feature>
<dbReference type="EnsemblMetazoa" id="XM_022789786">
    <property type="protein sequence ID" value="XP_022645521"/>
    <property type="gene ID" value="LOC111243754"/>
</dbReference>
<name>A0A7M7J1A2_VARDE</name>
<dbReference type="AlphaFoldDB" id="A0A7M7J1A2"/>
<dbReference type="GeneID" id="111243754"/>
<protein>
    <recommendedName>
        <fullName evidence="2">Nose resistant-to-fluoxetine protein N-terminal domain-containing protein</fullName>
    </recommendedName>
</protein>
<dbReference type="PANTHER" id="PTHR11161">
    <property type="entry name" value="O-ACYLTRANSFERASE"/>
    <property type="match status" value="1"/>
</dbReference>
<dbReference type="GO" id="GO:0016747">
    <property type="term" value="F:acyltransferase activity, transferring groups other than amino-acyl groups"/>
    <property type="evidence" value="ECO:0007669"/>
    <property type="project" value="InterPro"/>
</dbReference>
<organism evidence="3 4">
    <name type="scientific">Varroa destructor</name>
    <name type="common">Honeybee mite</name>
    <dbReference type="NCBI Taxonomy" id="109461"/>
    <lineage>
        <taxon>Eukaryota</taxon>
        <taxon>Metazoa</taxon>
        <taxon>Ecdysozoa</taxon>
        <taxon>Arthropoda</taxon>
        <taxon>Chelicerata</taxon>
        <taxon>Arachnida</taxon>
        <taxon>Acari</taxon>
        <taxon>Parasitiformes</taxon>
        <taxon>Mesostigmata</taxon>
        <taxon>Gamasina</taxon>
        <taxon>Dermanyssoidea</taxon>
        <taxon>Varroidae</taxon>
        <taxon>Varroa</taxon>
    </lineage>
</organism>
<keyword evidence="1" id="KW-0472">Membrane</keyword>
<dbReference type="Pfam" id="PF01757">
    <property type="entry name" value="Acyl_transf_3"/>
    <property type="match status" value="1"/>
</dbReference>
<feature type="transmembrane region" description="Helical" evidence="1">
    <location>
        <begin position="323"/>
        <end position="344"/>
    </location>
</feature>
<evidence type="ECO:0000313" key="3">
    <source>
        <dbReference type="EnsemblMetazoa" id="XP_022645521"/>
    </source>
</evidence>
<dbReference type="RefSeq" id="XP_022645521.1">
    <property type="nucleotide sequence ID" value="XM_022789786.1"/>
</dbReference>
<feature type="transmembrane region" description="Helical" evidence="1">
    <location>
        <begin position="431"/>
        <end position="450"/>
    </location>
</feature>
<feature type="transmembrane region" description="Helical" evidence="1">
    <location>
        <begin position="178"/>
        <end position="197"/>
    </location>
</feature>
<keyword evidence="1" id="KW-1133">Transmembrane helix</keyword>
<dbReference type="InterPro" id="IPR002656">
    <property type="entry name" value="Acyl_transf_3_dom"/>
</dbReference>
<evidence type="ECO:0000313" key="4">
    <source>
        <dbReference type="Proteomes" id="UP000594260"/>
    </source>
</evidence>
<feature type="transmembrane region" description="Helical" evidence="1">
    <location>
        <begin position="147"/>
        <end position="166"/>
    </location>
</feature>
<reference evidence="3" key="1">
    <citation type="submission" date="2021-01" db="UniProtKB">
        <authorList>
            <consortium name="EnsemblMetazoa"/>
        </authorList>
    </citation>
    <scope>IDENTIFICATION</scope>
</reference>
<dbReference type="SMART" id="SM00703">
    <property type="entry name" value="NRF"/>
    <property type="match status" value="1"/>
</dbReference>
<proteinExistence type="predicted"/>
<evidence type="ECO:0000259" key="2">
    <source>
        <dbReference type="SMART" id="SM00703"/>
    </source>
</evidence>
<feature type="domain" description="Nose resistant-to-fluoxetine protein N-terminal" evidence="2">
    <location>
        <begin position="16"/>
        <end position="134"/>
    </location>
</feature>
<keyword evidence="1" id="KW-0812">Transmembrane</keyword>
<feature type="transmembrane region" description="Helical" evidence="1">
    <location>
        <begin position="398"/>
        <end position="419"/>
    </location>
</feature>
<feature type="transmembrane region" description="Helical" evidence="1">
    <location>
        <begin position="462"/>
        <end position="484"/>
    </location>
</feature>
<dbReference type="InterPro" id="IPR006621">
    <property type="entry name" value="Nose-resist-to-fluoxetine_N"/>
</dbReference>
<dbReference type="Pfam" id="PF20146">
    <property type="entry name" value="NRF"/>
    <property type="match status" value="1"/>
</dbReference>
<dbReference type="InterPro" id="IPR052728">
    <property type="entry name" value="O2_lipid_transport_reg"/>
</dbReference>
<evidence type="ECO:0000256" key="1">
    <source>
        <dbReference type="SAM" id="Phobius"/>
    </source>
</evidence>
<dbReference type="PANTHER" id="PTHR11161:SF0">
    <property type="entry name" value="O-ACYLTRANSFERASE LIKE PROTEIN"/>
    <property type="match status" value="1"/>
</dbReference>
<accession>A0A7M7J1A2</accession>
<dbReference type="Proteomes" id="UP000594260">
    <property type="component" value="Unplaced"/>
</dbReference>
<sequence length="513" mass="57885">MDLMLQSIVSNPTIQGTSCARSLSGNRNNIFRMMDASGKFPSGFASGNLADLGSFDQCLGGPIHDSHYCTMLLTPKNQSLIRNIATYTHQVDFNVAQLLIGVCAPTECQPEQLRAVYQTAFDDWFNASVDSCQSAWTPLHPTQRTSLLLIGCWLILAFLFTLLLGFRISAPKAIKTCLTLATLKTIATLWVLLGHTYAIVEPHIVGLSLRFYEMRKGLMFCLISNAHVSVEIFFCVTGILIARKKVRRRLVTVILGIIARYIRLTLPALALLLLAPLFPITCNGPASLLIMKQRFLDCPHNWWAIPIHLNNFRPMREKCLPHLWYISADLQLFVIVWPLHVLIVRKRHRMVLISVVALIATAYIALETFLYNYAPCVMAGRNMHEIFRMSNEVYQRPIAHLPSVIIGYLCGCLCGSKMLDSQWLSKIRSELLILAVVSMSYSTFGGHPWISGAWDYTLRPFYPAFYAAIHRPLFALGISLIYLIQEHPCEVKAAQERFSRVPNNVLSIHPLRH</sequence>
<feature type="transmembrane region" description="Helical" evidence="1">
    <location>
        <begin position="217"/>
        <end position="241"/>
    </location>
</feature>